<gene>
    <name evidence="1" type="ORF">MEDL_63875</name>
</gene>
<name>A0A8S3VF91_MYTED</name>
<dbReference type="OrthoDB" id="10310343at2759"/>
<reference evidence="1" key="1">
    <citation type="submission" date="2021-03" db="EMBL/GenBank/DDBJ databases">
        <authorList>
            <person name="Bekaert M."/>
        </authorList>
    </citation>
    <scope>NUCLEOTIDE SEQUENCE</scope>
</reference>
<keyword evidence="2" id="KW-1185">Reference proteome</keyword>
<protein>
    <submittedName>
        <fullName evidence="1">Uncharacterized protein</fullName>
    </submittedName>
</protein>
<organism evidence="1 2">
    <name type="scientific">Mytilus edulis</name>
    <name type="common">Blue mussel</name>
    <dbReference type="NCBI Taxonomy" id="6550"/>
    <lineage>
        <taxon>Eukaryota</taxon>
        <taxon>Metazoa</taxon>
        <taxon>Spiralia</taxon>
        <taxon>Lophotrochozoa</taxon>
        <taxon>Mollusca</taxon>
        <taxon>Bivalvia</taxon>
        <taxon>Autobranchia</taxon>
        <taxon>Pteriomorphia</taxon>
        <taxon>Mytilida</taxon>
        <taxon>Mytiloidea</taxon>
        <taxon>Mytilidae</taxon>
        <taxon>Mytilinae</taxon>
        <taxon>Mytilus</taxon>
    </lineage>
</organism>
<proteinExistence type="predicted"/>
<dbReference type="Proteomes" id="UP000683360">
    <property type="component" value="Unassembled WGS sequence"/>
</dbReference>
<dbReference type="AlphaFoldDB" id="A0A8S3VF91"/>
<evidence type="ECO:0000313" key="2">
    <source>
        <dbReference type="Proteomes" id="UP000683360"/>
    </source>
</evidence>
<accession>A0A8S3VF91</accession>
<sequence>MLKNLKDKCCSDLSQSSRYRLPRMDNEQLMMQRQVRSYLAGPCTPKPHVSLSGEVLDKHLYSFKSTGKRNYEAYKSNLATSDTYKGAELEPVFILKESRVEYEKIDNKTKSEILQQINNLVDVMPDNDCQQTLRAKLGTLKKIVKKVELIELYYEMCSELEDQLADETDNIDTV</sequence>
<dbReference type="EMBL" id="CAJPWZ010003114">
    <property type="protein sequence ID" value="CAG2252282.1"/>
    <property type="molecule type" value="Genomic_DNA"/>
</dbReference>
<comment type="caution">
    <text evidence="1">The sequence shown here is derived from an EMBL/GenBank/DDBJ whole genome shotgun (WGS) entry which is preliminary data.</text>
</comment>
<evidence type="ECO:0000313" key="1">
    <source>
        <dbReference type="EMBL" id="CAG2252282.1"/>
    </source>
</evidence>